<dbReference type="CDD" id="cd03673">
    <property type="entry name" value="NUDIX_Ap6A_hydrolase"/>
    <property type="match status" value="1"/>
</dbReference>
<dbReference type="PANTHER" id="PTHR21340:SF0">
    <property type="entry name" value="BIS(5'-NUCLEOSYL)-TETRAPHOSPHATASE [ASYMMETRICAL]"/>
    <property type="match status" value="1"/>
</dbReference>
<accession>A0A645C3F0</accession>
<dbReference type="InterPro" id="IPR051325">
    <property type="entry name" value="Nudix_hydrolase_domain"/>
</dbReference>
<evidence type="ECO:0000256" key="1">
    <source>
        <dbReference type="ARBA" id="ARBA00022801"/>
    </source>
</evidence>
<dbReference type="EMBL" id="VSSQ01024665">
    <property type="protein sequence ID" value="MPM72300.1"/>
    <property type="molecule type" value="Genomic_DNA"/>
</dbReference>
<protein>
    <recommendedName>
        <fullName evidence="2">Nudix hydrolase domain-containing protein</fullName>
    </recommendedName>
</protein>
<dbReference type="AlphaFoldDB" id="A0A645C3F0"/>
<dbReference type="Pfam" id="PF00293">
    <property type="entry name" value="NUDIX"/>
    <property type="match status" value="1"/>
</dbReference>
<dbReference type="Gene3D" id="3.90.79.10">
    <property type="entry name" value="Nucleoside Triphosphate Pyrophosphohydrolase"/>
    <property type="match status" value="1"/>
</dbReference>
<organism evidence="3">
    <name type="scientific">bioreactor metagenome</name>
    <dbReference type="NCBI Taxonomy" id="1076179"/>
    <lineage>
        <taxon>unclassified sequences</taxon>
        <taxon>metagenomes</taxon>
        <taxon>ecological metagenomes</taxon>
    </lineage>
</organism>
<reference evidence="3" key="1">
    <citation type="submission" date="2019-08" db="EMBL/GenBank/DDBJ databases">
        <authorList>
            <person name="Kucharzyk K."/>
            <person name="Murdoch R.W."/>
            <person name="Higgins S."/>
            <person name="Loffler F."/>
        </authorList>
    </citation>
    <scope>NUCLEOTIDE SEQUENCE</scope>
</reference>
<proteinExistence type="predicted"/>
<evidence type="ECO:0000259" key="2">
    <source>
        <dbReference type="PROSITE" id="PS51462"/>
    </source>
</evidence>
<name>A0A645C3F0_9ZZZZ</name>
<dbReference type="GO" id="GO:0006754">
    <property type="term" value="P:ATP biosynthetic process"/>
    <property type="evidence" value="ECO:0007669"/>
    <property type="project" value="TreeGrafter"/>
</dbReference>
<dbReference type="GO" id="GO:0004081">
    <property type="term" value="F:bis(5'-nucleosyl)-tetraphosphatase (asymmetrical) activity"/>
    <property type="evidence" value="ECO:0007669"/>
    <property type="project" value="TreeGrafter"/>
</dbReference>
<dbReference type="InterPro" id="IPR000086">
    <property type="entry name" value="NUDIX_hydrolase_dom"/>
</dbReference>
<evidence type="ECO:0000313" key="3">
    <source>
        <dbReference type="EMBL" id="MPM72300.1"/>
    </source>
</evidence>
<comment type="caution">
    <text evidence="3">The sequence shown here is derived from an EMBL/GenBank/DDBJ whole genome shotgun (WGS) entry which is preliminary data.</text>
</comment>
<sequence length="215" mass="24709">MYNIFFGNRRLAVCSFPEQPLDDPEAVYYSPGSFPELAYLPELFISNTTINTLCIPSKNQESDFKQLCTRLFRINAGGGLVTNLRGEVLLIFRYGRWDLPKGTQEPGEDIRYSALREVSEECGLDISQLDIAEQVCDTYHTFHRDNRFNLEFTRWFRMQFNGEDDTVVPQMSESIEQAIWVNPRELDNYLSNTYPSIVEVFENSDLARGTSSAAL</sequence>
<feature type="domain" description="Nudix hydrolase" evidence="2">
    <location>
        <begin position="71"/>
        <end position="203"/>
    </location>
</feature>
<dbReference type="PANTHER" id="PTHR21340">
    <property type="entry name" value="DIADENOSINE 5,5-P1,P4-TETRAPHOSPHATE PYROPHOSPHOHYDROLASE MUTT"/>
    <property type="match status" value="1"/>
</dbReference>
<gene>
    <name evidence="3" type="ORF">SDC9_119273</name>
</gene>
<keyword evidence="1" id="KW-0378">Hydrolase</keyword>
<dbReference type="InterPro" id="IPR015797">
    <property type="entry name" value="NUDIX_hydrolase-like_dom_sf"/>
</dbReference>
<dbReference type="SUPFAM" id="SSF55811">
    <property type="entry name" value="Nudix"/>
    <property type="match status" value="1"/>
</dbReference>
<dbReference type="PROSITE" id="PS51462">
    <property type="entry name" value="NUDIX"/>
    <property type="match status" value="1"/>
</dbReference>
<dbReference type="GO" id="GO:0006167">
    <property type="term" value="P:AMP biosynthetic process"/>
    <property type="evidence" value="ECO:0007669"/>
    <property type="project" value="TreeGrafter"/>
</dbReference>